<dbReference type="PANTHER" id="PTHR22602">
    <property type="entry name" value="TRANSFERASE CAF17, MITOCHONDRIAL-RELATED"/>
    <property type="match status" value="1"/>
</dbReference>
<protein>
    <submittedName>
        <fullName evidence="2">tRNA-modifying protein YgfZ</fullName>
    </submittedName>
</protein>
<reference evidence="2 3" key="1">
    <citation type="submission" date="2018-08" db="EMBL/GenBank/DDBJ databases">
        <title>Horizontal acquisition of hydrogen conversion ability and other habitat adaptations in Hydrogenovibrio crunogenus strains.</title>
        <authorList>
            <person name="Gonnella G."/>
            <person name="Adam N."/>
            <person name="Perner M."/>
        </authorList>
    </citation>
    <scope>NUCLEOTIDE SEQUENCE [LARGE SCALE GENOMIC DNA]</scope>
    <source>
        <strain evidence="2 3">SP-41</strain>
    </source>
</reference>
<dbReference type="Pfam" id="PF01571">
    <property type="entry name" value="GCV_T"/>
    <property type="match status" value="1"/>
</dbReference>
<accession>A0A4P7NYI0</accession>
<evidence type="ECO:0000313" key="3">
    <source>
        <dbReference type="Proteomes" id="UP000296201"/>
    </source>
</evidence>
<dbReference type="RefSeq" id="WP_189636921.1">
    <property type="nucleotide sequence ID" value="NZ_CP032096.1"/>
</dbReference>
<gene>
    <name evidence="2" type="primary">ygfZ</name>
    <name evidence="2" type="ORF">GHNINEIG_00723</name>
</gene>
<evidence type="ECO:0000313" key="2">
    <source>
        <dbReference type="EMBL" id="QBZ82688.1"/>
    </source>
</evidence>
<dbReference type="EMBL" id="CP032096">
    <property type="protein sequence ID" value="QBZ82688.1"/>
    <property type="molecule type" value="Genomic_DNA"/>
</dbReference>
<sequence length="354" mass="40014">MNVDWKAFLADKGAIFNDKEEIITFGQPEIERFMVKNGPVIASLAHQALIKVTGEEAFDFLQGQLTNDLKDISEQQAQLSAYCEPQGKVLAIMTVFKHQGALYLSFDGSLKQSILQRLTMFKMRSKVELEDVSEQMIQVGYAGDFADLDVQRLLSTKIKNIYEVEQVQDETLSDIIAVKLPGPYHCYSFFGPVEQTKLLWNTLKNNGEFTNTQDWNLLHIVSGQPQVNDTTSNEFIAQFLNLDKLDAINFKKGCFPGQEVIARMFYRGKATKRMMRLHLEEVLPLETGETFKLVDEADKNYKFTTVLSAPDIYEGTVCLAVTTIKPLESIQGQLRTENGAVANIEPLPYDLTEE</sequence>
<dbReference type="GO" id="GO:0016226">
    <property type="term" value="P:iron-sulfur cluster assembly"/>
    <property type="evidence" value="ECO:0007669"/>
    <property type="project" value="TreeGrafter"/>
</dbReference>
<proteinExistence type="predicted"/>
<dbReference type="InterPro" id="IPR006222">
    <property type="entry name" value="GCVT_N"/>
</dbReference>
<dbReference type="AlphaFoldDB" id="A0A4P7NYI0"/>
<dbReference type="Proteomes" id="UP000296201">
    <property type="component" value="Chromosome"/>
</dbReference>
<name>A0A4P7NYI0_9GAMM</name>
<organism evidence="2 3">
    <name type="scientific">Hydrogenovibrio crunogenus</name>
    <dbReference type="NCBI Taxonomy" id="39765"/>
    <lineage>
        <taxon>Bacteria</taxon>
        <taxon>Pseudomonadati</taxon>
        <taxon>Pseudomonadota</taxon>
        <taxon>Gammaproteobacteria</taxon>
        <taxon>Thiotrichales</taxon>
        <taxon>Piscirickettsiaceae</taxon>
        <taxon>Hydrogenovibrio</taxon>
    </lineage>
</organism>
<dbReference type="NCBIfam" id="TIGR03317">
    <property type="entry name" value="ygfZ_signature"/>
    <property type="match status" value="1"/>
</dbReference>
<dbReference type="Gene3D" id="3.30.70.1400">
    <property type="entry name" value="Aminomethyltransferase beta-barrel domains"/>
    <property type="match status" value="1"/>
</dbReference>
<dbReference type="Gene3D" id="3.30.70.1630">
    <property type="match status" value="1"/>
</dbReference>
<dbReference type="InterPro" id="IPR017703">
    <property type="entry name" value="YgfZ/GCV_T_CS"/>
</dbReference>
<dbReference type="PANTHER" id="PTHR22602:SF0">
    <property type="entry name" value="TRANSFERASE CAF17, MITOCHONDRIAL-RELATED"/>
    <property type="match status" value="1"/>
</dbReference>
<dbReference type="InterPro" id="IPR045179">
    <property type="entry name" value="YgfZ/GcvT"/>
</dbReference>
<evidence type="ECO:0000259" key="1">
    <source>
        <dbReference type="Pfam" id="PF01571"/>
    </source>
</evidence>
<feature type="domain" description="GCVT N-terminal" evidence="1">
    <location>
        <begin position="34"/>
        <end position="154"/>
    </location>
</feature>
<dbReference type="SUPFAM" id="SSF103025">
    <property type="entry name" value="Folate-binding domain"/>
    <property type="match status" value="1"/>
</dbReference>
<dbReference type="Gene3D" id="2.40.30.160">
    <property type="match status" value="1"/>
</dbReference>
<keyword evidence="3" id="KW-1185">Reference proteome</keyword>